<feature type="compositionally biased region" description="Basic and acidic residues" evidence="1">
    <location>
        <begin position="216"/>
        <end position="227"/>
    </location>
</feature>
<evidence type="ECO:0000313" key="3">
    <source>
        <dbReference type="Proteomes" id="UP000249619"/>
    </source>
</evidence>
<reference evidence="3" key="1">
    <citation type="submission" date="2018-05" db="EMBL/GenBank/DDBJ databases">
        <title>Draft genome sequence of Stemphylium lycopersici strain CIDEFI 213.</title>
        <authorList>
            <person name="Medina R."/>
            <person name="Franco M.E.E."/>
            <person name="Lucentini C.G."/>
            <person name="Saparrat M.C.N."/>
            <person name="Balatti P.A."/>
        </authorList>
    </citation>
    <scope>NUCLEOTIDE SEQUENCE [LARGE SCALE GENOMIC DNA]</scope>
    <source>
        <strain evidence="3">CIDEFI 213</strain>
    </source>
</reference>
<accession>A0A364MYM7</accession>
<feature type="region of interest" description="Disordered" evidence="1">
    <location>
        <begin position="89"/>
        <end position="143"/>
    </location>
</feature>
<feature type="compositionally biased region" description="Acidic residues" evidence="1">
    <location>
        <begin position="118"/>
        <end position="127"/>
    </location>
</feature>
<feature type="region of interest" description="Disordered" evidence="1">
    <location>
        <begin position="193"/>
        <end position="295"/>
    </location>
</feature>
<dbReference type="STRING" id="183478.A0A364MYM7"/>
<evidence type="ECO:0000313" key="2">
    <source>
        <dbReference type="EMBL" id="RAR07162.1"/>
    </source>
</evidence>
<dbReference type="EMBL" id="QGDH01000104">
    <property type="protein sequence ID" value="RAR07162.1"/>
    <property type="molecule type" value="Genomic_DNA"/>
</dbReference>
<organism evidence="2 3">
    <name type="scientific">Stemphylium lycopersici</name>
    <name type="common">Tomato gray leaf spot disease fungus</name>
    <name type="synonym">Thyrospora lycopersici</name>
    <dbReference type="NCBI Taxonomy" id="183478"/>
    <lineage>
        <taxon>Eukaryota</taxon>
        <taxon>Fungi</taxon>
        <taxon>Dikarya</taxon>
        <taxon>Ascomycota</taxon>
        <taxon>Pezizomycotina</taxon>
        <taxon>Dothideomycetes</taxon>
        <taxon>Pleosporomycetidae</taxon>
        <taxon>Pleosporales</taxon>
        <taxon>Pleosporineae</taxon>
        <taxon>Pleosporaceae</taxon>
        <taxon>Stemphylium</taxon>
    </lineage>
</organism>
<evidence type="ECO:0000256" key="1">
    <source>
        <dbReference type="SAM" id="MobiDB-lite"/>
    </source>
</evidence>
<keyword evidence="3" id="KW-1185">Reference proteome</keyword>
<proteinExistence type="predicted"/>
<dbReference type="AlphaFoldDB" id="A0A364MYM7"/>
<protein>
    <submittedName>
        <fullName evidence="2">Uncharacterized protein</fullName>
    </submittedName>
</protein>
<feature type="compositionally biased region" description="Polar residues" evidence="1">
    <location>
        <begin position="245"/>
        <end position="262"/>
    </location>
</feature>
<sequence length="325" mass="35910">MSMFEMTPRKRGRDDDSDSEVDDDRYVKARRLTIHTSTWTNWIQKSRPAFGEPLNYGQFPFQSHSSLPHRPSYTPSPPRLITDIRAMTPAQSDHGGLDSPSSIYGGPVISRESSRMDEDMDMDDDNDNDVRSQPPESPAFGSFSNNFMRPPKLQPSAFNSGTVNSNGRIPTPIHATFKRGSMNGLGYPASGSAGGMDMNNMHTSSMQAPPPAWKGPRQDMLSDDRSSRRMPSPISEDEDIPDTPTALTQSQLSRLSVSQAHNSADCMDMESPPPTVEASSALPPTPRGRKRSGALTGMGRVTMGYRDDCEKCRQRVPGHFSHFRT</sequence>
<gene>
    <name evidence="2" type="ORF">DDE83_006599</name>
</gene>
<dbReference type="OrthoDB" id="2446291at2759"/>
<comment type="caution">
    <text evidence="2">The sequence shown here is derived from an EMBL/GenBank/DDBJ whole genome shotgun (WGS) entry which is preliminary data.</text>
</comment>
<name>A0A364MYM7_STELY</name>
<dbReference type="Proteomes" id="UP000249619">
    <property type="component" value="Unassembled WGS sequence"/>
</dbReference>
<feature type="region of interest" description="Disordered" evidence="1">
    <location>
        <begin position="1"/>
        <end position="24"/>
    </location>
</feature>